<proteinExistence type="predicted"/>
<evidence type="ECO:0000313" key="1">
    <source>
        <dbReference type="EMBL" id="KAH9831419.1"/>
    </source>
</evidence>
<name>A0ABQ8K4K2_9APHY</name>
<evidence type="ECO:0000313" key="2">
    <source>
        <dbReference type="Proteomes" id="UP000814176"/>
    </source>
</evidence>
<gene>
    <name evidence="1" type="ORF">C8Q71DRAFT_726909</name>
</gene>
<dbReference type="Proteomes" id="UP000814176">
    <property type="component" value="Unassembled WGS sequence"/>
</dbReference>
<dbReference type="RefSeq" id="XP_047774546.1">
    <property type="nucleotide sequence ID" value="XM_047921803.1"/>
</dbReference>
<keyword evidence="2" id="KW-1185">Reference proteome</keyword>
<sequence>MPPRTIQLLVYNSRLFNAHWSIFVPRANDPNIGSVVGGFALEFVRNYDITTDSRPIQRIDLATVPEEHVKDTDGDEEVIDGNANPIDRLEEVIVTVPVPGPSLRPNTAAPDKRIEMRGCQWWTKQAIAALIAAGLFNEEAQTVADNAPVQ</sequence>
<dbReference type="InterPro" id="IPR046670">
    <property type="entry name" value="DUF6540"/>
</dbReference>
<dbReference type="GeneID" id="72002535"/>
<accession>A0ABQ8K4K2</accession>
<organism evidence="1 2">
    <name type="scientific">Rhodofomes roseus</name>
    <dbReference type="NCBI Taxonomy" id="34475"/>
    <lineage>
        <taxon>Eukaryota</taxon>
        <taxon>Fungi</taxon>
        <taxon>Dikarya</taxon>
        <taxon>Basidiomycota</taxon>
        <taxon>Agaricomycotina</taxon>
        <taxon>Agaricomycetes</taxon>
        <taxon>Polyporales</taxon>
        <taxon>Rhodofomes</taxon>
    </lineage>
</organism>
<reference evidence="1 2" key="1">
    <citation type="journal article" date="2021" name="Environ. Microbiol.">
        <title>Gene family expansions and transcriptome signatures uncover fungal adaptations to wood decay.</title>
        <authorList>
            <person name="Hage H."/>
            <person name="Miyauchi S."/>
            <person name="Viragh M."/>
            <person name="Drula E."/>
            <person name="Min B."/>
            <person name="Chaduli D."/>
            <person name="Navarro D."/>
            <person name="Favel A."/>
            <person name="Norest M."/>
            <person name="Lesage-Meessen L."/>
            <person name="Balint B."/>
            <person name="Merenyi Z."/>
            <person name="de Eugenio L."/>
            <person name="Morin E."/>
            <person name="Martinez A.T."/>
            <person name="Baldrian P."/>
            <person name="Stursova M."/>
            <person name="Martinez M.J."/>
            <person name="Novotny C."/>
            <person name="Magnuson J.K."/>
            <person name="Spatafora J.W."/>
            <person name="Maurice S."/>
            <person name="Pangilinan J."/>
            <person name="Andreopoulos W."/>
            <person name="LaButti K."/>
            <person name="Hundley H."/>
            <person name="Na H."/>
            <person name="Kuo A."/>
            <person name="Barry K."/>
            <person name="Lipzen A."/>
            <person name="Henrissat B."/>
            <person name="Riley R."/>
            <person name="Ahrendt S."/>
            <person name="Nagy L.G."/>
            <person name="Grigoriev I.V."/>
            <person name="Martin F."/>
            <person name="Rosso M.N."/>
        </authorList>
    </citation>
    <scope>NUCLEOTIDE SEQUENCE [LARGE SCALE GENOMIC DNA]</scope>
    <source>
        <strain evidence="1 2">CIRM-BRFM 1785</strain>
    </source>
</reference>
<protein>
    <submittedName>
        <fullName evidence="1">Uncharacterized protein</fullName>
    </submittedName>
</protein>
<comment type="caution">
    <text evidence="1">The sequence shown here is derived from an EMBL/GenBank/DDBJ whole genome shotgun (WGS) entry which is preliminary data.</text>
</comment>
<dbReference type="Pfam" id="PF20174">
    <property type="entry name" value="DUF6540"/>
    <property type="match status" value="1"/>
</dbReference>
<dbReference type="EMBL" id="JADCUA010000026">
    <property type="protein sequence ID" value="KAH9831419.1"/>
    <property type="molecule type" value="Genomic_DNA"/>
</dbReference>